<evidence type="ECO:0000313" key="9">
    <source>
        <dbReference type="EMBL" id="ARI76438.1"/>
    </source>
</evidence>
<dbReference type="Pfam" id="PF22819">
    <property type="entry name" value="TcaA_5th"/>
    <property type="match status" value="1"/>
</dbReference>
<keyword evidence="10" id="KW-1185">Reference proteome</keyword>
<dbReference type="GO" id="GO:0005509">
    <property type="term" value="F:calcium ion binding"/>
    <property type="evidence" value="ECO:0007669"/>
    <property type="project" value="InterPro"/>
</dbReference>
<gene>
    <name evidence="9" type="ORF">HM131_06130</name>
</gene>
<protein>
    <recommendedName>
        <fullName evidence="8">EF-hand domain-containing protein</fullName>
    </recommendedName>
</protein>
<evidence type="ECO:0000256" key="5">
    <source>
        <dbReference type="ARBA" id="ARBA00023136"/>
    </source>
</evidence>
<evidence type="ECO:0000259" key="8">
    <source>
        <dbReference type="PROSITE" id="PS50222"/>
    </source>
</evidence>
<feature type="region of interest" description="Disordered" evidence="6">
    <location>
        <begin position="1"/>
        <end position="20"/>
    </location>
</feature>
<feature type="domain" description="EF-hand" evidence="8">
    <location>
        <begin position="68"/>
        <end position="103"/>
    </location>
</feature>
<feature type="compositionally biased region" description="Gly residues" evidence="6">
    <location>
        <begin position="1"/>
        <end position="11"/>
    </location>
</feature>
<dbReference type="OrthoDB" id="1682769at2"/>
<evidence type="ECO:0000256" key="4">
    <source>
        <dbReference type="ARBA" id="ARBA00022989"/>
    </source>
</evidence>
<dbReference type="PROSITE" id="PS50222">
    <property type="entry name" value="EF_HAND_2"/>
    <property type="match status" value="1"/>
</dbReference>
<dbReference type="PANTHER" id="PTHR40038">
    <property type="entry name" value="MEMBRANE-ASSOCIATED PROTEIN TCAA"/>
    <property type="match status" value="1"/>
</dbReference>
<organism evidence="9 10">
    <name type="scientific">Halobacillus mangrovi</name>
    <dbReference type="NCBI Taxonomy" id="402384"/>
    <lineage>
        <taxon>Bacteria</taxon>
        <taxon>Bacillati</taxon>
        <taxon>Bacillota</taxon>
        <taxon>Bacilli</taxon>
        <taxon>Bacillales</taxon>
        <taxon>Bacillaceae</taxon>
        <taxon>Halobacillus</taxon>
    </lineage>
</organism>
<dbReference type="GO" id="GO:0005886">
    <property type="term" value="C:plasma membrane"/>
    <property type="evidence" value="ECO:0007669"/>
    <property type="project" value="UniProtKB-SubCell"/>
</dbReference>
<keyword evidence="5 7" id="KW-0472">Membrane</keyword>
<evidence type="ECO:0000256" key="2">
    <source>
        <dbReference type="ARBA" id="ARBA00022475"/>
    </source>
</evidence>
<keyword evidence="3 7" id="KW-0812">Transmembrane</keyword>
<dbReference type="AlphaFoldDB" id="A0A1W5ZT20"/>
<dbReference type="InterPro" id="IPR054528">
    <property type="entry name" value="TcaA_5th"/>
</dbReference>
<accession>A0A1W5ZT20</accession>
<proteinExistence type="predicted"/>
<dbReference type="Pfam" id="PF22820">
    <property type="entry name" value="TcaA_3rd_4th"/>
    <property type="match status" value="1"/>
</dbReference>
<feature type="transmembrane region" description="Helical" evidence="7">
    <location>
        <begin position="32"/>
        <end position="51"/>
    </location>
</feature>
<dbReference type="PANTHER" id="PTHR40038:SF1">
    <property type="entry name" value="MEMBRANE-ASSOCIATED PROTEIN TCAA"/>
    <property type="match status" value="1"/>
</dbReference>
<evidence type="ECO:0000256" key="1">
    <source>
        <dbReference type="ARBA" id="ARBA00004162"/>
    </source>
</evidence>
<dbReference type="EMBL" id="CP020772">
    <property type="protein sequence ID" value="ARI76438.1"/>
    <property type="molecule type" value="Genomic_DNA"/>
</dbReference>
<name>A0A1W5ZT20_9BACI</name>
<dbReference type="Proteomes" id="UP000192527">
    <property type="component" value="Chromosome"/>
</dbReference>
<dbReference type="InterPro" id="IPR002048">
    <property type="entry name" value="EF_hand_dom"/>
</dbReference>
<evidence type="ECO:0000313" key="10">
    <source>
        <dbReference type="Proteomes" id="UP000192527"/>
    </source>
</evidence>
<sequence>MKQGNHTGGSNGSSEDVTSNIIKKPMSRRAKVVWISVGSLIGLIVIAHFIITSMIHPVKDIQSMDRAITEGDAKAFFEEVTLDDSALIHKEEFLRFIEYSGWEDVREQMSHVIEDEGASDFDKKIYDSYGNELFVMKKVTVVPGFYHTYEIEAAPNQLLLTTNVSPSTFTIDKEKMEVKKTKEHHKFLKLYPGTYQLTGEASNEFGEFTISQEVVVDTLGRGDFSVDAAFPEETYTILTNHPDANLFVNGKSTKKKLSEFKTLGPFPKDQEVNLHAEWKNKDGDILKTEPVTQNSAFWGELNFVFEDAYEDVNDPPLEEQTATSEAFEEEAERLVLDFRDAYESALNATDFSIISPYLLSGSKAEEELMEYIDGLVNNEFTYEFVDNEILSVESASGNGMVVKTNEIFIFTNNEGAQTHYDRKKDYYLQEVSGELKINRIDIKETERSDL</sequence>
<evidence type="ECO:0000256" key="3">
    <source>
        <dbReference type="ARBA" id="ARBA00022692"/>
    </source>
</evidence>
<dbReference type="STRING" id="402384.HM131_06130"/>
<dbReference type="InterPro" id="IPR054529">
    <property type="entry name" value="TcaA_2nd"/>
</dbReference>
<reference evidence="9 10" key="1">
    <citation type="submission" date="2017-04" db="EMBL/GenBank/DDBJ databases">
        <title>The whole genome sequencing and assembly of Halobacillus mangrovi strain.</title>
        <authorList>
            <person name="Lee S.-J."/>
            <person name="Park M.-K."/>
            <person name="Kim J.-Y."/>
            <person name="Lee Y.-J."/>
            <person name="Yi H."/>
            <person name="Bahn Y.-S."/>
            <person name="Kim J.F."/>
            <person name="Lee D.-W."/>
        </authorList>
    </citation>
    <scope>NUCLEOTIDE SEQUENCE [LARGE SCALE GENOMIC DNA]</scope>
    <source>
        <strain evidence="9 10">KTB 131</strain>
    </source>
</reference>
<evidence type="ECO:0000256" key="6">
    <source>
        <dbReference type="SAM" id="MobiDB-lite"/>
    </source>
</evidence>
<keyword evidence="4 7" id="KW-1133">Transmembrane helix</keyword>
<dbReference type="InterPro" id="IPR054530">
    <property type="entry name" value="TcaA_4th"/>
</dbReference>
<dbReference type="KEGG" id="hmn:HM131_06130"/>
<comment type="subcellular location">
    <subcellularLocation>
        <location evidence="1">Cell membrane</location>
        <topology evidence="1">Single-pass membrane protein</topology>
    </subcellularLocation>
</comment>
<evidence type="ECO:0000256" key="7">
    <source>
        <dbReference type="SAM" id="Phobius"/>
    </source>
</evidence>
<keyword evidence="2" id="KW-1003">Cell membrane</keyword>
<dbReference type="Pfam" id="PF22813">
    <property type="entry name" value="TcaA_2nd"/>
    <property type="match status" value="1"/>
</dbReference>